<dbReference type="InterPro" id="IPR049146">
    <property type="entry name" value="FAM186A_B_C"/>
</dbReference>
<feature type="domain" description="FAM186A/B C-terminal" evidence="2">
    <location>
        <begin position="596"/>
        <end position="831"/>
    </location>
</feature>
<sequence>MEKDKPPQLVTPASVKAIISRIEAAQLTRAQENISSQLSEILDNVNCVINRFQEELGYDFKKKAKPPQPQQKGKNRFILLEKISSFSEDAKTKEKNLYEILHWLGDWVSKHTFWQDWQEQSPQKAISCPQPLSPEQMLQDKHTTCVKVSEVKSMLQELLDSTMFNQGEVRAIRYMSAVVENLNKALILQHKENRSLEAKYRHLKIEMTKELSNQKLYFQKSLQVLESKRDALLKQIDILGGKYHDLLLIKHALEFQLKKIQSAGGQAEDLVRVLVEFPDPDKKEALPKKDTVMEETQQEPKKEEQFSPCSPSPMAMAWDSGAMPSPDQPLSTMTVDSRIADVYRSKDAESLQPVLPSSMDHMFPKKWERLSAESPGDRAKDQDFFQEVAWEKEGLQIKSHFQKQLSLERSRKLALESKAEAREEELSWERRRQQWQQEEEMWLQRQERWALLEQEHEEKLRQWEAEEAAREQRLRLDQEPRGPWREPEQPGEDAERMIFVPIIRWKDSEDASLAPPPSRAQSARQGRRPCVPRSPKAQQPIPRNQRSMSSAEFTQKPQAHRLPVKPKKSASFPVTGTSPRRVTQPPVHIAPVTRKEKVYHIDVEAQRRNLRLLTEEDTLGLPHYLHGKALELTTTTMELNALKLWCLFHKYICYRHFQSLRQDVINHIQVVREAGASYKAQNLFLFLENVDHLQKLQLQVWTDKQKDLEEKRRGCLSSMATMFPKLQEWNVNLHTPVVISPKSRKSKPPPFLLRHIHSSSPFCKRSQELFKTKHQPRVPQQMARQQGNQMEAMWKIDVAASSYPIEKKTPTSLSWDQLGGFPDIPRLLALDVQSSFHKSLMSLKARASVTQRKEEEEPPEESAELVHKKSNESFPGTLRSQKDRDNPSPIPCLSQ</sequence>
<reference evidence="4" key="1">
    <citation type="submission" date="2018-03" db="EMBL/GenBank/DDBJ databases">
        <title>ARS-UCD1.2.</title>
        <authorList>
            <person name="Rosen B.D."/>
            <person name="Bickhart D.M."/>
            <person name="Koren S."/>
            <person name="Schnabel R.D."/>
            <person name="Hall R."/>
            <person name="Zimin A."/>
            <person name="Dreischer C."/>
            <person name="Schultheiss S."/>
            <person name="Schroeder S.G."/>
            <person name="Elsik C.G."/>
            <person name="Couldrey C."/>
            <person name="Liu G.E."/>
            <person name="Van Tassell C.P."/>
            <person name="Phillippy A.M."/>
            <person name="Smith T.P.L."/>
            <person name="Medrano J.F."/>
        </authorList>
    </citation>
    <scope>NUCLEOTIDE SEQUENCE [LARGE SCALE GENOMIC DNA]</scope>
    <source>
        <strain evidence="4">Hereford</strain>
    </source>
</reference>
<evidence type="ECO:0000256" key="1">
    <source>
        <dbReference type="SAM" id="MobiDB-lite"/>
    </source>
</evidence>
<dbReference type="Proteomes" id="UP000009136">
    <property type="component" value="Chromosome 5"/>
</dbReference>
<organism evidence="4 5">
    <name type="scientific">Bos taurus</name>
    <name type="common">Bovine</name>
    <dbReference type="NCBI Taxonomy" id="9913"/>
    <lineage>
        <taxon>Eukaryota</taxon>
        <taxon>Metazoa</taxon>
        <taxon>Chordata</taxon>
        <taxon>Craniata</taxon>
        <taxon>Vertebrata</taxon>
        <taxon>Euteleostomi</taxon>
        <taxon>Mammalia</taxon>
        <taxon>Eutheria</taxon>
        <taxon>Laurasiatheria</taxon>
        <taxon>Artiodactyla</taxon>
        <taxon>Ruminantia</taxon>
        <taxon>Pecora</taxon>
        <taxon>Bovidae</taxon>
        <taxon>Bovinae</taxon>
        <taxon>Bos</taxon>
    </lineage>
</organism>
<dbReference type="PANTHER" id="PTHR33590:SF3">
    <property type="entry name" value="PROTEIN FAM186B"/>
    <property type="match status" value="1"/>
</dbReference>
<accession>A0AAA9SAE7</accession>
<evidence type="ECO:0000259" key="3">
    <source>
        <dbReference type="Pfam" id="PF20870"/>
    </source>
</evidence>
<dbReference type="PANTHER" id="PTHR33590">
    <property type="entry name" value="GLUTENIN, HIGH MOLECULAR WEIGHT SUBUNIT PW212-RELATED PROTEIN"/>
    <property type="match status" value="1"/>
</dbReference>
<dbReference type="Pfam" id="PF20865">
    <property type="entry name" value="FAM186A-B_C"/>
    <property type="match status" value="1"/>
</dbReference>
<dbReference type="Pfam" id="PF20870">
    <property type="entry name" value="FAM186A-B_N"/>
    <property type="match status" value="2"/>
</dbReference>
<feature type="compositionally biased region" description="Basic and acidic residues" evidence="1">
    <location>
        <begin position="282"/>
        <end position="305"/>
    </location>
</feature>
<feature type="region of interest" description="Disordered" evidence="1">
    <location>
        <begin position="848"/>
        <end position="895"/>
    </location>
</feature>
<feature type="compositionally biased region" description="Polar residues" evidence="1">
    <location>
        <begin position="541"/>
        <end position="557"/>
    </location>
</feature>
<dbReference type="AlphaFoldDB" id="A0AAA9SAE7"/>
<dbReference type="Ensembl" id="ENSBTAT00000134836.2">
    <property type="protein sequence ID" value="ENSBTAP00000080409.1"/>
    <property type="gene ID" value="ENSBTAG00000019283.5"/>
</dbReference>
<dbReference type="GeneTree" id="ENSGT00940000162031"/>
<proteinExistence type="predicted"/>
<evidence type="ECO:0000313" key="5">
    <source>
        <dbReference type="Proteomes" id="UP000009136"/>
    </source>
</evidence>
<feature type="region of interest" description="Disordered" evidence="1">
    <location>
        <begin position="508"/>
        <end position="584"/>
    </location>
</feature>
<evidence type="ECO:0000259" key="2">
    <source>
        <dbReference type="Pfam" id="PF20865"/>
    </source>
</evidence>
<feature type="region of interest" description="Disordered" evidence="1">
    <location>
        <begin position="282"/>
        <end position="311"/>
    </location>
</feature>
<dbReference type="InterPro" id="IPR049144">
    <property type="entry name" value="FAM186A_B_N"/>
</dbReference>
<feature type="domain" description="FAM186A/B N-terminal" evidence="3">
    <location>
        <begin position="7"/>
        <end position="108"/>
    </location>
</feature>
<gene>
    <name evidence="4" type="primary">FAM186B</name>
</gene>
<reference evidence="4" key="2">
    <citation type="submission" date="2025-08" db="UniProtKB">
        <authorList>
            <consortium name="Ensembl"/>
        </authorList>
    </citation>
    <scope>IDENTIFICATION</scope>
    <source>
        <strain evidence="4">Hereford</strain>
    </source>
</reference>
<evidence type="ECO:0000313" key="4">
    <source>
        <dbReference type="Ensembl" id="ENSBTAP00000080409.1"/>
    </source>
</evidence>
<protein>
    <submittedName>
        <fullName evidence="4">Family with sequence similarity 186 member B</fullName>
    </submittedName>
</protein>
<feature type="region of interest" description="Disordered" evidence="1">
    <location>
        <begin position="467"/>
        <end position="496"/>
    </location>
</feature>
<feature type="domain" description="FAM186A/B N-terminal" evidence="3">
    <location>
        <begin position="109"/>
        <end position="194"/>
    </location>
</feature>
<reference evidence="4" key="3">
    <citation type="submission" date="2025-09" db="UniProtKB">
        <authorList>
            <consortium name="Ensembl"/>
        </authorList>
    </citation>
    <scope>IDENTIFICATION</scope>
    <source>
        <strain evidence="4">Hereford</strain>
    </source>
</reference>
<keyword evidence="5" id="KW-1185">Reference proteome</keyword>
<name>A0AAA9SAE7_BOVIN</name>
<feature type="compositionally biased region" description="Polar residues" evidence="1">
    <location>
        <begin position="572"/>
        <end position="581"/>
    </location>
</feature>
<feature type="compositionally biased region" description="Basic residues" evidence="1">
    <location>
        <begin position="558"/>
        <end position="568"/>
    </location>
</feature>